<comment type="caution">
    <text evidence="1">The sequence shown here is derived from an EMBL/GenBank/DDBJ whole genome shotgun (WGS) entry which is preliminary data.</text>
</comment>
<dbReference type="EMBL" id="BRPK01000017">
    <property type="protein sequence ID" value="GLB44572.1"/>
    <property type="molecule type" value="Genomic_DNA"/>
</dbReference>
<organism evidence="1 2">
    <name type="scientific">Lyophyllum shimeji</name>
    <name type="common">Hon-shimeji</name>
    <name type="synonym">Tricholoma shimeji</name>
    <dbReference type="NCBI Taxonomy" id="47721"/>
    <lineage>
        <taxon>Eukaryota</taxon>
        <taxon>Fungi</taxon>
        <taxon>Dikarya</taxon>
        <taxon>Basidiomycota</taxon>
        <taxon>Agaricomycotina</taxon>
        <taxon>Agaricomycetes</taxon>
        <taxon>Agaricomycetidae</taxon>
        <taxon>Agaricales</taxon>
        <taxon>Tricholomatineae</taxon>
        <taxon>Lyophyllaceae</taxon>
        <taxon>Lyophyllum</taxon>
    </lineage>
</organism>
<proteinExistence type="predicted"/>
<reference evidence="1" key="1">
    <citation type="submission" date="2022-07" db="EMBL/GenBank/DDBJ databases">
        <title>The genome of Lyophyllum shimeji provides insight into the initial evolution of ectomycorrhizal fungal genome.</title>
        <authorList>
            <person name="Kobayashi Y."/>
            <person name="Shibata T."/>
            <person name="Hirakawa H."/>
            <person name="Shigenobu S."/>
            <person name="Nishiyama T."/>
            <person name="Yamada A."/>
            <person name="Hasebe M."/>
            <person name="Kawaguchi M."/>
        </authorList>
    </citation>
    <scope>NUCLEOTIDE SEQUENCE</scope>
    <source>
        <strain evidence="1">AT787</strain>
    </source>
</reference>
<sequence length="84" mass="9274">MVDRRRALHSYPSSCAIEAHCEFSISGICRIASTCVVHQRMPSETISYTKISPVSGVMGINAYASCAFSNFGCLCRARRFIPRP</sequence>
<name>A0A9P3PX16_LYOSH</name>
<accession>A0A9P3PX16</accession>
<protein>
    <submittedName>
        <fullName evidence="1">Uncharacterized protein</fullName>
    </submittedName>
</protein>
<keyword evidence="2" id="KW-1185">Reference proteome</keyword>
<evidence type="ECO:0000313" key="2">
    <source>
        <dbReference type="Proteomes" id="UP001063166"/>
    </source>
</evidence>
<evidence type="ECO:0000313" key="1">
    <source>
        <dbReference type="EMBL" id="GLB44572.1"/>
    </source>
</evidence>
<dbReference type="AlphaFoldDB" id="A0A9P3PX16"/>
<gene>
    <name evidence="1" type="ORF">LshimejAT787_1701990</name>
</gene>
<dbReference type="Proteomes" id="UP001063166">
    <property type="component" value="Unassembled WGS sequence"/>
</dbReference>